<accession>A0A1H2QNA9</accession>
<feature type="transmembrane region" description="Helical" evidence="1">
    <location>
        <begin position="47"/>
        <end position="65"/>
    </location>
</feature>
<sequence>MSALSRISMILVIIGALNWLLVGLFQWDLISAIFGGDAIHESSGFSRVIYAIVGLAGIYSIKFLFDTRTPADADM</sequence>
<dbReference type="InterPro" id="IPR007211">
    <property type="entry name" value="DUF378"/>
</dbReference>
<dbReference type="Pfam" id="PF04070">
    <property type="entry name" value="DUF378"/>
    <property type="match status" value="1"/>
</dbReference>
<dbReference type="PANTHER" id="PTHR37304:SF1">
    <property type="entry name" value="MEMBRANE PROTEIN"/>
    <property type="match status" value="1"/>
</dbReference>
<dbReference type="RefSeq" id="WP_091735429.1">
    <property type="nucleotide sequence ID" value="NZ_FNNQ01000001.1"/>
</dbReference>
<dbReference type="PANTHER" id="PTHR37304">
    <property type="entry name" value="MEMBRANE PROTEIN-RELATED"/>
    <property type="match status" value="1"/>
</dbReference>
<evidence type="ECO:0000313" key="2">
    <source>
        <dbReference type="EMBL" id="SDW08611.1"/>
    </source>
</evidence>
<keyword evidence="1" id="KW-0472">Membrane</keyword>
<dbReference type="OrthoDB" id="9812136at2"/>
<dbReference type="EMBL" id="FNNQ01000001">
    <property type="protein sequence ID" value="SDW08611.1"/>
    <property type="molecule type" value="Genomic_DNA"/>
</dbReference>
<evidence type="ECO:0000256" key="1">
    <source>
        <dbReference type="SAM" id="Phobius"/>
    </source>
</evidence>
<keyword evidence="1" id="KW-1133">Transmembrane helix</keyword>
<keyword evidence="1" id="KW-0812">Transmembrane</keyword>
<reference evidence="2 3" key="1">
    <citation type="submission" date="2016-10" db="EMBL/GenBank/DDBJ databases">
        <authorList>
            <person name="de Groot N.N."/>
        </authorList>
    </citation>
    <scope>NUCLEOTIDE SEQUENCE [LARGE SCALE GENOMIC DNA]</scope>
    <source>
        <strain evidence="2 3">DSM 45610</strain>
    </source>
</reference>
<dbReference type="Proteomes" id="UP000198534">
    <property type="component" value="Unassembled WGS sequence"/>
</dbReference>
<keyword evidence="3" id="KW-1185">Reference proteome</keyword>
<organism evidence="2 3">
    <name type="scientific">Marininema mesophilum</name>
    <dbReference type="NCBI Taxonomy" id="1048340"/>
    <lineage>
        <taxon>Bacteria</taxon>
        <taxon>Bacillati</taxon>
        <taxon>Bacillota</taxon>
        <taxon>Bacilli</taxon>
        <taxon>Bacillales</taxon>
        <taxon>Thermoactinomycetaceae</taxon>
        <taxon>Marininema</taxon>
    </lineage>
</organism>
<gene>
    <name evidence="2" type="ORF">SAMN05444487_101265</name>
</gene>
<dbReference type="STRING" id="1048340.SAMN05444487_101265"/>
<evidence type="ECO:0008006" key="4">
    <source>
        <dbReference type="Google" id="ProtNLM"/>
    </source>
</evidence>
<proteinExistence type="predicted"/>
<name>A0A1H2QNA9_9BACL</name>
<protein>
    <recommendedName>
        <fullName evidence="4">DUF378 domain-containing protein</fullName>
    </recommendedName>
</protein>
<dbReference type="AlphaFoldDB" id="A0A1H2QNA9"/>
<evidence type="ECO:0000313" key="3">
    <source>
        <dbReference type="Proteomes" id="UP000198534"/>
    </source>
</evidence>
<feature type="transmembrane region" description="Helical" evidence="1">
    <location>
        <begin position="7"/>
        <end position="27"/>
    </location>
</feature>